<organism evidence="2 3">
    <name type="scientific">Neoarthrinium moseri</name>
    <dbReference type="NCBI Taxonomy" id="1658444"/>
    <lineage>
        <taxon>Eukaryota</taxon>
        <taxon>Fungi</taxon>
        <taxon>Dikarya</taxon>
        <taxon>Ascomycota</taxon>
        <taxon>Pezizomycotina</taxon>
        <taxon>Sordariomycetes</taxon>
        <taxon>Xylariomycetidae</taxon>
        <taxon>Amphisphaeriales</taxon>
        <taxon>Apiosporaceae</taxon>
        <taxon>Neoarthrinium</taxon>
    </lineage>
</organism>
<dbReference type="AlphaFoldDB" id="A0A9Q0AUQ0"/>
<sequence>MLFRSLLTALPCAAAVLSEPLQPRAMTDFMIYAYGPSAIGGFPIFAENNLAFVTSRTPSAFNSSMHNVTFDSLTTHGNFTATQFDNGESLFYIPTTSGQVGFTNSTNSSVITTGFGFYGHTIYVDIDDTLETQWFAQSTSEDDIWALFWGNTTADAIPVSLRTVAPS</sequence>
<evidence type="ECO:0000313" key="3">
    <source>
        <dbReference type="Proteomes" id="UP000829685"/>
    </source>
</evidence>
<gene>
    <name evidence="2" type="ORF">JX265_000945</name>
</gene>
<name>A0A9Q0AUQ0_9PEZI</name>
<keyword evidence="3" id="KW-1185">Reference proteome</keyword>
<comment type="caution">
    <text evidence="2">The sequence shown here is derived from an EMBL/GenBank/DDBJ whole genome shotgun (WGS) entry which is preliminary data.</text>
</comment>
<protein>
    <submittedName>
        <fullName evidence="2">Uncharacterized protein</fullName>
    </submittedName>
</protein>
<accession>A0A9Q0AUQ0</accession>
<feature type="signal peptide" evidence="1">
    <location>
        <begin position="1"/>
        <end position="18"/>
    </location>
</feature>
<dbReference type="EMBL" id="JAFIMR010000002">
    <property type="protein sequence ID" value="KAI1880705.1"/>
    <property type="molecule type" value="Genomic_DNA"/>
</dbReference>
<reference evidence="2" key="1">
    <citation type="submission" date="2021-03" db="EMBL/GenBank/DDBJ databases">
        <title>Revisited historic fungal species revealed as producer of novel bioactive compounds through whole genome sequencing and comparative genomics.</title>
        <authorList>
            <person name="Vignolle G.A."/>
            <person name="Hochenegger N."/>
            <person name="Mach R.L."/>
            <person name="Mach-Aigner A.R."/>
            <person name="Javad Rahimi M."/>
            <person name="Salim K.A."/>
            <person name="Chan C.M."/>
            <person name="Lim L.B.L."/>
            <person name="Cai F."/>
            <person name="Druzhinina I.S."/>
            <person name="U'Ren J.M."/>
            <person name="Derntl C."/>
        </authorList>
    </citation>
    <scope>NUCLEOTIDE SEQUENCE</scope>
    <source>
        <strain evidence="2">TUCIM 5799</strain>
    </source>
</reference>
<feature type="chain" id="PRO_5040209603" evidence="1">
    <location>
        <begin position="19"/>
        <end position="167"/>
    </location>
</feature>
<evidence type="ECO:0000313" key="2">
    <source>
        <dbReference type="EMBL" id="KAI1880705.1"/>
    </source>
</evidence>
<dbReference type="OrthoDB" id="5230873at2759"/>
<evidence type="ECO:0000256" key="1">
    <source>
        <dbReference type="SAM" id="SignalP"/>
    </source>
</evidence>
<proteinExistence type="predicted"/>
<dbReference type="Proteomes" id="UP000829685">
    <property type="component" value="Unassembled WGS sequence"/>
</dbReference>
<keyword evidence="1" id="KW-0732">Signal</keyword>